<reference evidence="1" key="1">
    <citation type="submission" date="2022-05" db="EMBL/GenBank/DDBJ databases">
        <authorList>
            <person name="Okamura Y."/>
        </authorList>
    </citation>
    <scope>NUCLEOTIDE SEQUENCE</scope>
</reference>
<accession>A0A9P0T6Q1</accession>
<keyword evidence="2" id="KW-1185">Reference proteome</keyword>
<dbReference type="AlphaFoldDB" id="A0A9P0T6Q1"/>
<organism evidence="1 2">
    <name type="scientific">Pieris brassicae</name>
    <name type="common">White butterfly</name>
    <name type="synonym">Large white butterfly</name>
    <dbReference type="NCBI Taxonomy" id="7116"/>
    <lineage>
        <taxon>Eukaryota</taxon>
        <taxon>Metazoa</taxon>
        <taxon>Ecdysozoa</taxon>
        <taxon>Arthropoda</taxon>
        <taxon>Hexapoda</taxon>
        <taxon>Insecta</taxon>
        <taxon>Pterygota</taxon>
        <taxon>Neoptera</taxon>
        <taxon>Endopterygota</taxon>
        <taxon>Lepidoptera</taxon>
        <taxon>Glossata</taxon>
        <taxon>Ditrysia</taxon>
        <taxon>Papilionoidea</taxon>
        <taxon>Pieridae</taxon>
        <taxon>Pierinae</taxon>
        <taxon>Pieris</taxon>
    </lineage>
</organism>
<evidence type="ECO:0000313" key="2">
    <source>
        <dbReference type="Proteomes" id="UP001152562"/>
    </source>
</evidence>
<proteinExistence type="predicted"/>
<protein>
    <submittedName>
        <fullName evidence="1">Uncharacterized protein</fullName>
    </submittedName>
</protein>
<dbReference type="EMBL" id="CALOZG010000003">
    <property type="protein sequence ID" value="CAH4007239.1"/>
    <property type="molecule type" value="Genomic_DNA"/>
</dbReference>
<sequence>METVKTFYGSSIFTPKVDGDFKRRKKRRVALSSSFWLPFSRMEDGVILCLGDFNPATFGYGARRPSDQ</sequence>
<comment type="caution">
    <text evidence="1">The sequence shown here is derived from an EMBL/GenBank/DDBJ whole genome shotgun (WGS) entry which is preliminary data.</text>
</comment>
<dbReference type="Proteomes" id="UP001152562">
    <property type="component" value="Unassembled WGS sequence"/>
</dbReference>
<evidence type="ECO:0000313" key="1">
    <source>
        <dbReference type="EMBL" id="CAH4007239.1"/>
    </source>
</evidence>
<name>A0A9P0T6Q1_PIEBR</name>
<gene>
    <name evidence="1" type="ORF">PIBRA_LOCUS3008</name>
</gene>